<evidence type="ECO:0000256" key="1">
    <source>
        <dbReference type="SAM" id="SignalP"/>
    </source>
</evidence>
<gene>
    <name evidence="2" type="ORF">PJIAN_4269</name>
</gene>
<feature type="chain" id="PRO_5007905236" description="Lipocalin-like domain-containing protein" evidence="1">
    <location>
        <begin position="21"/>
        <end position="136"/>
    </location>
</feature>
<accession>A0A171AHB5</accession>
<dbReference type="EMBL" id="BDCR01000004">
    <property type="protein sequence ID" value="GAT63728.1"/>
    <property type="molecule type" value="Genomic_DNA"/>
</dbReference>
<evidence type="ECO:0000313" key="2">
    <source>
        <dbReference type="EMBL" id="GAT63728.1"/>
    </source>
</evidence>
<dbReference type="OrthoDB" id="708590at2"/>
<comment type="caution">
    <text evidence="2">The sequence shown here is derived from an EMBL/GenBank/DDBJ whole genome shotgun (WGS) entry which is preliminary data.</text>
</comment>
<evidence type="ECO:0008006" key="4">
    <source>
        <dbReference type="Google" id="ProtNLM"/>
    </source>
</evidence>
<proteinExistence type="predicted"/>
<reference evidence="3" key="2">
    <citation type="journal article" date="2017" name="Genome Announc.">
        <title>Draft genome sequence of Paludibacter jiangxiensis NM7(T), a propionate-producing fermentative bacterium.</title>
        <authorList>
            <person name="Qiu Y.-L."/>
            <person name="Tourlousse D.M."/>
            <person name="Matsuura N."/>
            <person name="Ohashi A."/>
            <person name="Sekiguchi Y."/>
        </authorList>
    </citation>
    <scope>NUCLEOTIDE SEQUENCE [LARGE SCALE GENOMIC DNA]</scope>
    <source>
        <strain evidence="3">NM7</strain>
    </source>
</reference>
<protein>
    <recommendedName>
        <fullName evidence="4">Lipocalin-like domain-containing protein</fullName>
    </recommendedName>
</protein>
<evidence type="ECO:0000313" key="3">
    <source>
        <dbReference type="Proteomes" id="UP000076586"/>
    </source>
</evidence>
<name>A0A171AHB5_9BACT</name>
<feature type="signal peptide" evidence="1">
    <location>
        <begin position="1"/>
        <end position="20"/>
    </location>
</feature>
<keyword evidence="3" id="KW-1185">Reference proteome</keyword>
<keyword evidence="1" id="KW-0732">Signal</keyword>
<dbReference type="RefSeq" id="WP_068705193.1">
    <property type="nucleotide sequence ID" value="NZ_BDCR01000004.1"/>
</dbReference>
<dbReference type="STRING" id="681398.PJIAN_4269"/>
<reference evidence="3" key="1">
    <citation type="submission" date="2016-04" db="EMBL/GenBank/DDBJ databases">
        <title>Draft genome sequence of Paludibacter jiangxiensis strain NM7.</title>
        <authorList>
            <person name="Qiu Y."/>
            <person name="Matsuura N."/>
            <person name="Ohashi A."/>
            <person name="Tourlousse M.D."/>
            <person name="Sekiguchi Y."/>
        </authorList>
    </citation>
    <scope>NUCLEOTIDE SEQUENCE [LARGE SCALE GENOMIC DNA]</scope>
    <source>
        <strain evidence="3">NM7</strain>
    </source>
</reference>
<dbReference type="Proteomes" id="UP000076586">
    <property type="component" value="Unassembled WGS sequence"/>
</dbReference>
<sequence>MKKFMLALACIICVSGCSTIQENYLFADGTYKGSFKREITWQPTDTSTVTLRFSGNTWSGSSSKPYYPALCKGTYTIIGDAIIFTNECAWTANFDWTLILGGKYKIKIKSDSIEISKDYRSATSDTQVDRYKLKRQ</sequence>
<organism evidence="2 3">
    <name type="scientific">Paludibacter jiangxiensis</name>
    <dbReference type="NCBI Taxonomy" id="681398"/>
    <lineage>
        <taxon>Bacteria</taxon>
        <taxon>Pseudomonadati</taxon>
        <taxon>Bacteroidota</taxon>
        <taxon>Bacteroidia</taxon>
        <taxon>Bacteroidales</taxon>
        <taxon>Paludibacteraceae</taxon>
        <taxon>Paludibacter</taxon>
    </lineage>
</organism>
<dbReference type="AlphaFoldDB" id="A0A171AHB5"/>